<evidence type="ECO:0000313" key="20">
    <source>
        <dbReference type="Proteomes" id="UP000261600"/>
    </source>
</evidence>
<dbReference type="PROSITE" id="PS50089">
    <property type="entry name" value="ZF_RING_2"/>
    <property type="match status" value="1"/>
</dbReference>
<dbReference type="SMART" id="SM00547">
    <property type="entry name" value="ZnF_RBZ"/>
    <property type="match status" value="1"/>
</dbReference>
<dbReference type="CDD" id="cd20358">
    <property type="entry name" value="Rcat_RBR_HOIL1"/>
    <property type="match status" value="1"/>
</dbReference>
<evidence type="ECO:0000256" key="9">
    <source>
        <dbReference type="ARBA" id="ARBA00022737"/>
    </source>
</evidence>
<dbReference type="PROSITE" id="PS51873">
    <property type="entry name" value="TRIAD"/>
    <property type="match status" value="1"/>
</dbReference>
<dbReference type="InterPro" id="IPR017907">
    <property type="entry name" value="Znf_RING_CS"/>
</dbReference>
<dbReference type="Ensembl" id="ENSMALT00000016111.1">
    <property type="protein sequence ID" value="ENSMALP00000015796.1"/>
    <property type="gene ID" value="ENSMALG00000011084.1"/>
</dbReference>
<dbReference type="PROSITE" id="PS00518">
    <property type="entry name" value="ZF_RING_1"/>
    <property type="match status" value="1"/>
</dbReference>
<dbReference type="InterPro" id="IPR047559">
    <property type="entry name" value="HOIL1_RBR_mRING-HC-C3HC3D"/>
</dbReference>
<comment type="pathway">
    <text evidence="2">Protein modification; protein ubiquitination.</text>
</comment>
<evidence type="ECO:0000256" key="14">
    <source>
        <dbReference type="SAM" id="MobiDB-lite"/>
    </source>
</evidence>
<dbReference type="Gene3D" id="2.30.30.380">
    <property type="entry name" value="Zn-finger domain of Sec23/24"/>
    <property type="match status" value="1"/>
</dbReference>
<dbReference type="InterPro" id="IPR047558">
    <property type="entry name" value="BRcat_RBR_HOIL1"/>
</dbReference>
<dbReference type="InterPro" id="IPR029071">
    <property type="entry name" value="Ubiquitin-like_domsf"/>
</dbReference>
<dbReference type="PANTHER" id="PTHR22770:SF35">
    <property type="entry name" value="RANBP-TYPE AND C3HC4-TYPE ZINC FINGER-CONTAINING PROTEIN 1"/>
    <property type="match status" value="1"/>
</dbReference>
<reference evidence="19" key="1">
    <citation type="submission" date="2025-08" db="UniProtKB">
        <authorList>
            <consortium name="Ensembl"/>
        </authorList>
    </citation>
    <scope>IDENTIFICATION</scope>
</reference>
<evidence type="ECO:0000256" key="2">
    <source>
        <dbReference type="ARBA" id="ARBA00004906"/>
    </source>
</evidence>
<dbReference type="InterPro" id="IPR000626">
    <property type="entry name" value="Ubiquitin-like_dom"/>
</dbReference>
<protein>
    <recommendedName>
        <fullName evidence="5">RanBP-type and C3HC4-type zinc finger-containing protein 1</fullName>
        <ecNumber evidence="4">2.3.2.31</ecNumber>
    </recommendedName>
</protein>
<dbReference type="InterPro" id="IPR044066">
    <property type="entry name" value="TRIAD_supradom"/>
</dbReference>
<dbReference type="InterPro" id="IPR013083">
    <property type="entry name" value="Znf_RING/FYVE/PHD"/>
</dbReference>
<dbReference type="PROSITE" id="PS50199">
    <property type="entry name" value="ZF_RANBP2_2"/>
    <property type="match status" value="1"/>
</dbReference>
<dbReference type="CDD" id="cd20345">
    <property type="entry name" value="BRcat_RBR_HOIL1"/>
    <property type="match status" value="1"/>
</dbReference>
<reference evidence="19" key="2">
    <citation type="submission" date="2025-09" db="UniProtKB">
        <authorList>
            <consortium name="Ensembl"/>
        </authorList>
    </citation>
    <scope>IDENTIFICATION</scope>
</reference>
<dbReference type="CDD" id="cd16633">
    <property type="entry name" value="mRING-HC-C3HC3D_RBR_HOIL1"/>
    <property type="match status" value="1"/>
</dbReference>
<dbReference type="FunFam" id="1.20.120.1750:FF:000026">
    <property type="entry name" value="RANBP2-type and C3HC4-type zinc finger containing 1"/>
    <property type="match status" value="1"/>
</dbReference>
<keyword evidence="8" id="KW-0479">Metal-binding</keyword>
<accession>A0A3Q3QMF4</accession>
<evidence type="ECO:0000256" key="10">
    <source>
        <dbReference type="ARBA" id="ARBA00022771"/>
    </source>
</evidence>
<dbReference type="PROSITE" id="PS50053">
    <property type="entry name" value="UBIQUITIN_2"/>
    <property type="match status" value="1"/>
</dbReference>
<dbReference type="PANTHER" id="PTHR22770">
    <property type="entry name" value="UBIQUITIN CONJUGATING ENZYME 7 INTERACTING PROTEIN-RELATED"/>
    <property type="match status" value="1"/>
</dbReference>
<evidence type="ECO:0000256" key="7">
    <source>
        <dbReference type="ARBA" id="ARBA00022679"/>
    </source>
</evidence>
<dbReference type="UniPathway" id="UPA00143"/>
<dbReference type="InterPro" id="IPR001841">
    <property type="entry name" value="Znf_RING"/>
</dbReference>
<keyword evidence="12" id="KW-0862">Zinc</keyword>
<dbReference type="GO" id="GO:0071797">
    <property type="term" value="C:LUBAC complex"/>
    <property type="evidence" value="ECO:0007669"/>
    <property type="project" value="TreeGrafter"/>
</dbReference>
<dbReference type="Proteomes" id="UP000261600">
    <property type="component" value="Unplaced"/>
</dbReference>
<evidence type="ECO:0000256" key="3">
    <source>
        <dbReference type="ARBA" id="ARBA00008278"/>
    </source>
</evidence>
<evidence type="ECO:0000259" key="16">
    <source>
        <dbReference type="PROSITE" id="PS50089"/>
    </source>
</evidence>
<dbReference type="GO" id="GO:0097039">
    <property type="term" value="P:protein linear polyubiquitination"/>
    <property type="evidence" value="ECO:0007669"/>
    <property type="project" value="TreeGrafter"/>
</dbReference>
<keyword evidence="10 13" id="KW-0863">Zinc-finger</keyword>
<evidence type="ECO:0000256" key="1">
    <source>
        <dbReference type="ARBA" id="ARBA00001798"/>
    </source>
</evidence>
<organism evidence="19 20">
    <name type="scientific">Monopterus albus</name>
    <name type="common">Swamp eel</name>
    <dbReference type="NCBI Taxonomy" id="43700"/>
    <lineage>
        <taxon>Eukaryota</taxon>
        <taxon>Metazoa</taxon>
        <taxon>Chordata</taxon>
        <taxon>Craniata</taxon>
        <taxon>Vertebrata</taxon>
        <taxon>Euteleostomi</taxon>
        <taxon>Actinopterygii</taxon>
        <taxon>Neopterygii</taxon>
        <taxon>Teleostei</taxon>
        <taxon>Neoteleostei</taxon>
        <taxon>Acanthomorphata</taxon>
        <taxon>Anabantaria</taxon>
        <taxon>Synbranchiformes</taxon>
        <taxon>Synbranchidae</taxon>
        <taxon>Monopterus</taxon>
    </lineage>
</organism>
<keyword evidence="9" id="KW-0677">Repeat</keyword>
<dbReference type="SMART" id="SM00184">
    <property type="entry name" value="RING"/>
    <property type="match status" value="1"/>
</dbReference>
<dbReference type="InterPro" id="IPR027370">
    <property type="entry name" value="Znf-RING_euk"/>
</dbReference>
<keyword evidence="6" id="KW-0597">Phosphoprotein</keyword>
<dbReference type="GO" id="GO:0009893">
    <property type="term" value="P:positive regulation of metabolic process"/>
    <property type="evidence" value="ECO:0007669"/>
    <property type="project" value="UniProtKB-ARBA"/>
</dbReference>
<feature type="domain" description="RanBP2-type" evidence="17">
    <location>
        <begin position="171"/>
        <end position="200"/>
    </location>
</feature>
<dbReference type="AlphaFoldDB" id="A0A3Q3QMF4"/>
<evidence type="ECO:0000256" key="6">
    <source>
        <dbReference type="ARBA" id="ARBA00022553"/>
    </source>
</evidence>
<dbReference type="InterPro" id="IPR036443">
    <property type="entry name" value="Znf_RanBP2_sf"/>
</dbReference>
<evidence type="ECO:0000256" key="13">
    <source>
        <dbReference type="PROSITE-ProRule" id="PRU00322"/>
    </source>
</evidence>
<dbReference type="Pfam" id="PF13445">
    <property type="entry name" value="zf-RING_UBOX"/>
    <property type="match status" value="1"/>
</dbReference>
<dbReference type="GO" id="GO:0008270">
    <property type="term" value="F:zinc ion binding"/>
    <property type="evidence" value="ECO:0007669"/>
    <property type="project" value="UniProtKB-KW"/>
</dbReference>
<evidence type="ECO:0000256" key="4">
    <source>
        <dbReference type="ARBA" id="ARBA00012251"/>
    </source>
</evidence>
<keyword evidence="11" id="KW-0833">Ubl conjugation pathway</keyword>
<comment type="similarity">
    <text evidence="3">Belongs to the RBR family.</text>
</comment>
<evidence type="ECO:0000259" key="18">
    <source>
        <dbReference type="PROSITE" id="PS51873"/>
    </source>
</evidence>
<evidence type="ECO:0000259" key="15">
    <source>
        <dbReference type="PROSITE" id="PS50053"/>
    </source>
</evidence>
<evidence type="ECO:0000256" key="8">
    <source>
        <dbReference type="ARBA" id="ARBA00022723"/>
    </source>
</evidence>
<evidence type="ECO:0000313" key="19">
    <source>
        <dbReference type="Ensembl" id="ENSMALP00000015796.1"/>
    </source>
</evidence>
<evidence type="ECO:0000256" key="11">
    <source>
        <dbReference type="ARBA" id="ARBA00022786"/>
    </source>
</evidence>
<dbReference type="InterPro" id="IPR001876">
    <property type="entry name" value="Znf_RanBP2"/>
</dbReference>
<keyword evidence="7" id="KW-0808">Transferase</keyword>
<evidence type="ECO:0000259" key="17">
    <source>
        <dbReference type="PROSITE" id="PS50199"/>
    </source>
</evidence>
<dbReference type="GO" id="GO:0043130">
    <property type="term" value="F:ubiquitin binding"/>
    <property type="evidence" value="ECO:0007669"/>
    <property type="project" value="TreeGrafter"/>
</dbReference>
<feature type="domain" description="Ubiquitin-like" evidence="15">
    <location>
        <begin position="31"/>
        <end position="98"/>
    </location>
</feature>
<dbReference type="InterPro" id="IPR051628">
    <property type="entry name" value="LUBAC_E3_Ligases"/>
</dbReference>
<dbReference type="GO" id="GO:0043123">
    <property type="term" value="P:positive regulation of canonical NF-kappaB signal transduction"/>
    <property type="evidence" value="ECO:0007669"/>
    <property type="project" value="TreeGrafter"/>
</dbReference>
<dbReference type="PROSITE" id="PS01358">
    <property type="entry name" value="ZF_RANBP2_1"/>
    <property type="match status" value="1"/>
</dbReference>
<dbReference type="SUPFAM" id="SSF90209">
    <property type="entry name" value="Ran binding protein zinc finger-like"/>
    <property type="match status" value="1"/>
</dbReference>
<proteinExistence type="inferred from homology"/>
<dbReference type="Gene3D" id="3.30.40.10">
    <property type="entry name" value="Zinc/RING finger domain, C3HC4 (zinc finger)"/>
    <property type="match status" value="1"/>
</dbReference>
<dbReference type="SUPFAM" id="SSF54236">
    <property type="entry name" value="Ubiquitin-like"/>
    <property type="match status" value="1"/>
</dbReference>
<evidence type="ECO:0000256" key="12">
    <source>
        <dbReference type="ARBA" id="ARBA00022833"/>
    </source>
</evidence>
<dbReference type="Gene3D" id="3.10.20.90">
    <property type="entry name" value="Phosphatidylinositol 3-kinase Catalytic Subunit, Chain A, domain 1"/>
    <property type="match status" value="1"/>
</dbReference>
<dbReference type="InterPro" id="IPR047557">
    <property type="entry name" value="Rcat_RBR_HOIL1"/>
</dbReference>
<dbReference type="EC" id="2.3.2.31" evidence="4"/>
<comment type="catalytic activity">
    <reaction evidence="1">
        <text>[E2 ubiquitin-conjugating enzyme]-S-ubiquitinyl-L-cysteine + [acceptor protein]-L-lysine = [E2 ubiquitin-conjugating enzyme]-L-cysteine + [acceptor protein]-N(6)-ubiquitinyl-L-lysine.</text>
        <dbReference type="EC" id="2.3.2.31"/>
    </reaction>
</comment>
<dbReference type="GO" id="GO:0043161">
    <property type="term" value="P:proteasome-mediated ubiquitin-dependent protein catabolic process"/>
    <property type="evidence" value="ECO:0007669"/>
    <property type="project" value="TreeGrafter"/>
</dbReference>
<dbReference type="GO" id="GO:0061630">
    <property type="term" value="F:ubiquitin protein ligase activity"/>
    <property type="evidence" value="ECO:0007669"/>
    <property type="project" value="UniProtKB-EC"/>
</dbReference>
<dbReference type="FunFam" id="3.30.40.10:FF:000137">
    <property type="entry name" value="RanBP-type and C3HC4-type zinc finger-containing protein 1"/>
    <property type="match status" value="1"/>
</dbReference>
<sequence length="476" mass="54051">QEAVKLCQRLSQLSVPVSVSVKSQAYPQDSIRLWVGVEDAQSDTYIPVNIVVSSHMTVAELKDKISHDFGFHPLVQRWVIGKRLAQDQETLYSHGVRQDGDQAFLFILSAQAGHLTRHQHKLDQEQQRIEGIIESIHLFPRGAGGGEKTAPLPEAQHTPPPLPPKPRPPRKPLGWECAMCTYVNKPTRPGCEMCGGDRPEGYEVPDFYQPDQQEVLRIQQGQVAQQEEREMNFLYLLATEEQNLIPSSTETDCPICFSTLEPGEGITLRECLHVFCRECLRGTILNTQDAEVSCPEKCDSKLQDREIKELLTEEEHQRFLELRLSIAESRSDHSFHCQTPNCRGWCIYEDEVNEFDCELCGEINCILCRAIHEGMNCKDYQDDLRIRAENDQAAQKTKQMLENLLQSGEAMKCPKCDIIIQKKDGCDWICCLMCKIEICWVTKQARWGPNGTGDISGGCRCRVNNQPCHPNCQNCH</sequence>
<dbReference type="STRING" id="43700.ENSMALP00000015796"/>
<dbReference type="Gene3D" id="1.20.120.1750">
    <property type="match status" value="1"/>
</dbReference>
<feature type="domain" description="RING-type" evidence="16">
    <location>
        <begin position="253"/>
        <end position="295"/>
    </location>
</feature>
<feature type="domain" description="RING-type" evidence="18">
    <location>
        <begin position="249"/>
        <end position="472"/>
    </location>
</feature>
<keyword evidence="20" id="KW-1185">Reference proteome</keyword>
<name>A0A3Q3QMF4_MONAL</name>
<dbReference type="SUPFAM" id="SSF57850">
    <property type="entry name" value="RING/U-box"/>
    <property type="match status" value="3"/>
</dbReference>
<dbReference type="FunFam" id="3.10.20.90:FF:000130">
    <property type="entry name" value="SHANK-associated RH domain interactor"/>
    <property type="match status" value="1"/>
</dbReference>
<evidence type="ECO:0000256" key="5">
    <source>
        <dbReference type="ARBA" id="ARBA00017887"/>
    </source>
</evidence>
<feature type="region of interest" description="Disordered" evidence="14">
    <location>
        <begin position="143"/>
        <end position="170"/>
    </location>
</feature>